<dbReference type="InterPro" id="IPR009057">
    <property type="entry name" value="Homeodomain-like_sf"/>
</dbReference>
<dbReference type="Pfam" id="PF03221">
    <property type="entry name" value="HTH_Tnp_Tc5"/>
    <property type="match status" value="1"/>
</dbReference>
<comment type="subcellular location">
    <subcellularLocation>
        <location evidence="1">Nucleus</location>
    </subcellularLocation>
</comment>
<proteinExistence type="predicted"/>
<dbReference type="Gene3D" id="1.10.10.60">
    <property type="entry name" value="Homeodomain-like"/>
    <property type="match status" value="2"/>
</dbReference>
<dbReference type="InterPro" id="IPR006600">
    <property type="entry name" value="HTH_CenpB_DNA-bd_dom"/>
</dbReference>
<dbReference type="OrthoDB" id="125347at2759"/>
<dbReference type="InterPro" id="IPR050863">
    <property type="entry name" value="CenT-Element_Derived"/>
</dbReference>
<reference evidence="5" key="1">
    <citation type="journal article" date="2023" name="DNA Res.">
        <title>Chromosome-level genome assembly of Phrynocephalus forsythii using third-generation DNA sequencing and Hi-C analysis.</title>
        <authorList>
            <person name="Qi Y."/>
            <person name="Zhao W."/>
            <person name="Zhao Y."/>
            <person name="Niu C."/>
            <person name="Cao S."/>
            <person name="Zhang Y."/>
        </authorList>
    </citation>
    <scope>NUCLEOTIDE SEQUENCE</scope>
    <source>
        <tissue evidence="5">Muscle</tissue>
    </source>
</reference>
<name>A0A9Q1B1N4_9SAUR</name>
<evidence type="ECO:0000313" key="5">
    <source>
        <dbReference type="EMBL" id="KAJ7326885.1"/>
    </source>
</evidence>
<evidence type="ECO:0000256" key="2">
    <source>
        <dbReference type="ARBA" id="ARBA00023125"/>
    </source>
</evidence>
<dbReference type="SMART" id="SM00674">
    <property type="entry name" value="CENPB"/>
    <property type="match status" value="1"/>
</dbReference>
<dbReference type="SUPFAM" id="SSF46689">
    <property type="entry name" value="Homeodomain-like"/>
    <property type="match status" value="2"/>
</dbReference>
<dbReference type="Pfam" id="PF03184">
    <property type="entry name" value="DDE_1"/>
    <property type="match status" value="1"/>
</dbReference>
<dbReference type="AlphaFoldDB" id="A0A9Q1B1N4"/>
<evidence type="ECO:0000256" key="1">
    <source>
        <dbReference type="ARBA" id="ARBA00004123"/>
    </source>
</evidence>
<dbReference type="EMBL" id="JAPFRF010000007">
    <property type="protein sequence ID" value="KAJ7326885.1"/>
    <property type="molecule type" value="Genomic_DNA"/>
</dbReference>
<dbReference type="GO" id="GO:0003677">
    <property type="term" value="F:DNA binding"/>
    <property type="evidence" value="ECO:0007669"/>
    <property type="project" value="UniProtKB-KW"/>
</dbReference>
<accession>A0A9Q1B1N4</accession>
<evidence type="ECO:0000313" key="6">
    <source>
        <dbReference type="Proteomes" id="UP001142489"/>
    </source>
</evidence>
<keyword evidence="2" id="KW-0238">DNA-binding</keyword>
<dbReference type="PROSITE" id="PS51253">
    <property type="entry name" value="HTH_CENPB"/>
    <property type="match status" value="1"/>
</dbReference>
<organism evidence="5 6">
    <name type="scientific">Phrynocephalus forsythii</name>
    <dbReference type="NCBI Taxonomy" id="171643"/>
    <lineage>
        <taxon>Eukaryota</taxon>
        <taxon>Metazoa</taxon>
        <taxon>Chordata</taxon>
        <taxon>Craniata</taxon>
        <taxon>Vertebrata</taxon>
        <taxon>Euteleostomi</taxon>
        <taxon>Lepidosauria</taxon>
        <taxon>Squamata</taxon>
        <taxon>Bifurcata</taxon>
        <taxon>Unidentata</taxon>
        <taxon>Episquamata</taxon>
        <taxon>Toxicofera</taxon>
        <taxon>Iguania</taxon>
        <taxon>Acrodonta</taxon>
        <taxon>Agamidae</taxon>
        <taxon>Agaminae</taxon>
        <taxon>Phrynocephalus</taxon>
    </lineage>
</organism>
<evidence type="ECO:0000259" key="4">
    <source>
        <dbReference type="PROSITE" id="PS51253"/>
    </source>
</evidence>
<feature type="domain" description="HTH CENPB-type" evidence="4">
    <location>
        <begin position="66"/>
        <end position="137"/>
    </location>
</feature>
<dbReference type="PANTHER" id="PTHR19303">
    <property type="entry name" value="TRANSPOSON"/>
    <property type="match status" value="1"/>
</dbReference>
<dbReference type="InterPro" id="IPR007889">
    <property type="entry name" value="HTH_Psq"/>
</dbReference>
<dbReference type="GO" id="GO:0005634">
    <property type="term" value="C:nucleus"/>
    <property type="evidence" value="ECO:0007669"/>
    <property type="project" value="UniProtKB-SubCell"/>
</dbReference>
<protein>
    <recommendedName>
        <fullName evidence="4">HTH CENPB-type domain-containing protein</fullName>
    </recommendedName>
</protein>
<dbReference type="PANTHER" id="PTHR19303:SF52">
    <property type="entry name" value="TIGGER TRANSPOSABLE ELEMENT-DERIVED PROTEIN 6"/>
    <property type="match status" value="1"/>
</dbReference>
<keyword evidence="3" id="KW-0539">Nucleus</keyword>
<dbReference type="InterPro" id="IPR004875">
    <property type="entry name" value="DDE_SF_endonuclease_dom"/>
</dbReference>
<evidence type="ECO:0000256" key="3">
    <source>
        <dbReference type="ARBA" id="ARBA00023242"/>
    </source>
</evidence>
<keyword evidence="6" id="KW-1185">Reference proteome</keyword>
<dbReference type="Pfam" id="PF04218">
    <property type="entry name" value="CENP-B_N"/>
    <property type="match status" value="1"/>
</dbReference>
<gene>
    <name evidence="5" type="ORF">JRQ81_016644</name>
</gene>
<sequence>MPFPVVRMKQSLSIQEKISIITAIESGKEKKEIAEKYGIKKNYLSSILKNKNKVLETFESWPFDPKRKRLRTAFYTDLEEALVKWYQTALCSNIRVNGPLLRFKANYFAQKLGHSNFKCSNGWLDRFKSRYGLTFRSRPELAPAMTVTATTAFSPATAGGETTVWHKNILPYYLKVFQPNNVFNIKEMGLCYQMLPSHTFAFKGEMCSVGKLNKQKVTVVLGANMDGSEKLPLLVIGKNKTPQCFQGVKSLPVEYQANDTAQMTSPVFEQWIEKLDKRFQRQERQVIIFAGPFSDQPEIKNLKSTRLVFFPSFSTSRFTAMNQGIIKSLKIQYRSLLLKKFVDSLDNGKAFSLSLLDAIDMLHLCWRAVSPGTIVNSYIRAGFRAEVGEEKIVAEAEAENSFDLAAYALAAGIEFPKNFSLEEYVSLDDDLMTCEMAPNSKIFWAPKYMSSEIYVEDEDDDGPEFQQPLPSKNEALNAVDTLRRYLRSHNMNESLHNSFAVLENFIQAIVSK</sequence>
<comment type="caution">
    <text evidence="5">The sequence shown here is derived from an EMBL/GenBank/DDBJ whole genome shotgun (WGS) entry which is preliminary data.</text>
</comment>
<dbReference type="Proteomes" id="UP001142489">
    <property type="component" value="Unassembled WGS sequence"/>
</dbReference>